<protein>
    <recommendedName>
        <fullName evidence="4">Prefoldin subunit 3</fullName>
    </recommendedName>
</protein>
<dbReference type="Pfam" id="PF02996">
    <property type="entry name" value="Prefoldin"/>
    <property type="match status" value="1"/>
</dbReference>
<dbReference type="Gene3D" id="1.10.287.370">
    <property type="match status" value="1"/>
</dbReference>
<evidence type="ECO:0000313" key="6">
    <source>
        <dbReference type="EMBL" id="KAL1587232.1"/>
    </source>
</evidence>
<evidence type="ECO:0000256" key="2">
    <source>
        <dbReference type="ARBA" id="ARBA00011695"/>
    </source>
</evidence>
<feature type="coiled-coil region" evidence="5">
    <location>
        <begin position="139"/>
        <end position="166"/>
    </location>
</feature>
<comment type="caution">
    <text evidence="6">The sequence shown here is derived from an EMBL/GenBank/DDBJ whole genome shotgun (WGS) entry which is preliminary data.</text>
</comment>
<dbReference type="CDD" id="cd23156">
    <property type="entry name" value="Prefoldin_3"/>
    <property type="match status" value="1"/>
</dbReference>
<comment type="subunit">
    <text evidence="2 4">Heterohexamer of two PFD-alpha type and four PFD-beta type subunits.</text>
</comment>
<dbReference type="EMBL" id="JAAQHG020000011">
    <property type="protein sequence ID" value="KAL1587232.1"/>
    <property type="molecule type" value="Genomic_DNA"/>
</dbReference>
<evidence type="ECO:0000256" key="5">
    <source>
        <dbReference type="SAM" id="Coils"/>
    </source>
</evidence>
<dbReference type="InterPro" id="IPR009053">
    <property type="entry name" value="Prefoldin"/>
</dbReference>
<keyword evidence="7" id="KW-1185">Reference proteome</keyword>
<dbReference type="FunFam" id="1.10.287.370:FF:000001">
    <property type="entry name" value="Prefoldin subunit 3"/>
    <property type="match status" value="1"/>
</dbReference>
<accession>A0AB34KQ39</accession>
<dbReference type="GO" id="GO:0007017">
    <property type="term" value="P:microtubule-based process"/>
    <property type="evidence" value="ECO:0007669"/>
    <property type="project" value="TreeGrafter"/>
</dbReference>
<gene>
    <name evidence="6" type="primary">PRF1</name>
    <name evidence="6" type="ORF">WHR41_04394</name>
</gene>
<dbReference type="GO" id="GO:0015631">
    <property type="term" value="F:tubulin binding"/>
    <property type="evidence" value="ECO:0007669"/>
    <property type="project" value="TreeGrafter"/>
</dbReference>
<evidence type="ECO:0000256" key="1">
    <source>
        <dbReference type="ARBA" id="ARBA00010048"/>
    </source>
</evidence>
<dbReference type="GeneID" id="96005838"/>
<dbReference type="InterPro" id="IPR016655">
    <property type="entry name" value="PFD3"/>
</dbReference>
<dbReference type="GO" id="GO:0005737">
    <property type="term" value="C:cytoplasm"/>
    <property type="evidence" value="ECO:0007669"/>
    <property type="project" value="UniProtKB-ARBA"/>
</dbReference>
<dbReference type="GO" id="GO:0016272">
    <property type="term" value="C:prefoldin complex"/>
    <property type="evidence" value="ECO:0007669"/>
    <property type="project" value="UniProtKB-UniRule"/>
</dbReference>
<evidence type="ECO:0000313" key="7">
    <source>
        <dbReference type="Proteomes" id="UP000803884"/>
    </source>
</evidence>
<reference evidence="6 7" key="1">
    <citation type="journal article" date="2020" name="Microbiol. Resour. Announc.">
        <title>Draft Genome Sequence of a Cladosporium Species Isolated from the Mesophotic Ascidian Didemnum maculosum.</title>
        <authorList>
            <person name="Gioti A."/>
            <person name="Siaperas R."/>
            <person name="Nikolaivits E."/>
            <person name="Le Goff G."/>
            <person name="Ouazzani J."/>
            <person name="Kotoulas G."/>
            <person name="Topakas E."/>
        </authorList>
    </citation>
    <scope>NUCLEOTIDE SEQUENCE [LARGE SCALE GENOMIC DNA]</scope>
    <source>
        <strain evidence="6 7">TM138-S3</strain>
    </source>
</reference>
<dbReference type="SUPFAM" id="SSF46579">
    <property type="entry name" value="Prefoldin"/>
    <property type="match status" value="1"/>
</dbReference>
<dbReference type="PANTHER" id="PTHR12409:SF0">
    <property type="entry name" value="PREFOLDIN SUBUNIT 3"/>
    <property type="match status" value="1"/>
</dbReference>
<comment type="function">
    <text evidence="4">Binds specifically to cytosolic chaperonin (c-CPN) and transfers target proteins to it. Binds to nascent polypeptide chain and promotes folding in an environment in which there are many competing pathways for nonnative proteins.</text>
</comment>
<proteinExistence type="inferred from homology"/>
<evidence type="ECO:0000256" key="3">
    <source>
        <dbReference type="ARBA" id="ARBA00023186"/>
    </source>
</evidence>
<dbReference type="InterPro" id="IPR004127">
    <property type="entry name" value="Prefoldin_subunit_alpha"/>
</dbReference>
<dbReference type="PANTHER" id="PTHR12409">
    <property type="entry name" value="PREFOLDIN SUBUNIT 3"/>
    <property type="match status" value="1"/>
</dbReference>
<dbReference type="PIRSF" id="PIRSF016396">
    <property type="entry name" value="Prefoldin_subunit_3"/>
    <property type="match status" value="1"/>
</dbReference>
<dbReference type="RefSeq" id="XP_069230337.1">
    <property type="nucleotide sequence ID" value="XM_069373000.1"/>
</dbReference>
<dbReference type="GO" id="GO:0007021">
    <property type="term" value="P:tubulin complex assembly"/>
    <property type="evidence" value="ECO:0007669"/>
    <property type="project" value="TreeGrafter"/>
</dbReference>
<dbReference type="Proteomes" id="UP000803884">
    <property type="component" value="Unassembled WGS sequence"/>
</dbReference>
<name>A0AB34KQ39_9PEZI</name>
<dbReference type="GO" id="GO:0006457">
    <property type="term" value="P:protein folding"/>
    <property type="evidence" value="ECO:0007669"/>
    <property type="project" value="UniProtKB-UniRule"/>
</dbReference>
<dbReference type="AlphaFoldDB" id="A0AB34KQ39"/>
<evidence type="ECO:0000256" key="4">
    <source>
        <dbReference type="PIRNR" id="PIRNR016396"/>
    </source>
</evidence>
<keyword evidence="3 4" id="KW-0143">Chaperone</keyword>
<keyword evidence="5" id="KW-0175">Coiled coil</keyword>
<organism evidence="6 7">
    <name type="scientific">Cladosporium halotolerans</name>
    <dbReference type="NCBI Taxonomy" id="1052096"/>
    <lineage>
        <taxon>Eukaryota</taxon>
        <taxon>Fungi</taxon>
        <taxon>Dikarya</taxon>
        <taxon>Ascomycota</taxon>
        <taxon>Pezizomycotina</taxon>
        <taxon>Dothideomycetes</taxon>
        <taxon>Dothideomycetidae</taxon>
        <taxon>Cladosporiales</taxon>
        <taxon>Cladosporiaceae</taxon>
        <taxon>Cladosporium</taxon>
    </lineage>
</organism>
<sequence length="187" mass="21148">MTEQIKLGKDAATNARGIPYAPFVERVEDYVTTRADVEKTLQSFSEMISKYQFMESSTQKRALGLKDKIPDIEKTLETVQFLASRDDDAEPLETSFELNDTLYAKANIAKVDEVYLWLGANVMLSYPIPEATELLTGKLSAARQSLSNCEEDLDFLREQITTMEVATARVYNWDVGQKRKEKEAEGS</sequence>
<comment type="similarity">
    <text evidence="1 4">Belongs to the prefoldin subunit alpha family.</text>
</comment>